<dbReference type="EMBL" id="JARQZJ010000003">
    <property type="protein sequence ID" value="KAK9870671.1"/>
    <property type="molecule type" value="Genomic_DNA"/>
</dbReference>
<evidence type="ECO:0000313" key="3">
    <source>
        <dbReference type="Proteomes" id="UP001431783"/>
    </source>
</evidence>
<gene>
    <name evidence="2" type="ORF">WA026_008231</name>
</gene>
<evidence type="ECO:0000313" key="2">
    <source>
        <dbReference type="EMBL" id="KAK9870671.1"/>
    </source>
</evidence>
<reference evidence="2 3" key="1">
    <citation type="submission" date="2023-03" db="EMBL/GenBank/DDBJ databases">
        <title>Genome insight into feeding habits of ladybird beetles.</title>
        <authorList>
            <person name="Li H.-S."/>
            <person name="Huang Y.-H."/>
            <person name="Pang H."/>
        </authorList>
    </citation>
    <scope>NUCLEOTIDE SEQUENCE [LARGE SCALE GENOMIC DNA]</scope>
    <source>
        <strain evidence="2">SYSU_2023b</strain>
        <tissue evidence="2">Whole body</tissue>
    </source>
</reference>
<keyword evidence="3" id="KW-1185">Reference proteome</keyword>
<dbReference type="Proteomes" id="UP001431783">
    <property type="component" value="Unassembled WGS sequence"/>
</dbReference>
<comment type="caution">
    <text evidence="2">The sequence shown here is derived from an EMBL/GenBank/DDBJ whole genome shotgun (WGS) entry which is preliminary data.</text>
</comment>
<proteinExistence type="predicted"/>
<sequence length="112" mass="12167">MIFSIVTTLLDSFHSHILISDRLVNDVHTDDSMNRWPTLRPQQWAPGAVTCRRAQPDYNAAAPAEAPPPCHYEGGGRGGAAHASLSAQPSHCVLARALVIGTVIVVFRRNEI</sequence>
<protein>
    <submittedName>
        <fullName evidence="2">Uncharacterized protein</fullName>
    </submittedName>
</protein>
<evidence type="ECO:0000256" key="1">
    <source>
        <dbReference type="SAM" id="MobiDB-lite"/>
    </source>
</evidence>
<accession>A0AAW1TIR2</accession>
<name>A0AAW1TIR2_9CUCU</name>
<dbReference type="AlphaFoldDB" id="A0AAW1TIR2"/>
<organism evidence="2 3">
    <name type="scientific">Henosepilachna vigintioctopunctata</name>
    <dbReference type="NCBI Taxonomy" id="420089"/>
    <lineage>
        <taxon>Eukaryota</taxon>
        <taxon>Metazoa</taxon>
        <taxon>Ecdysozoa</taxon>
        <taxon>Arthropoda</taxon>
        <taxon>Hexapoda</taxon>
        <taxon>Insecta</taxon>
        <taxon>Pterygota</taxon>
        <taxon>Neoptera</taxon>
        <taxon>Endopterygota</taxon>
        <taxon>Coleoptera</taxon>
        <taxon>Polyphaga</taxon>
        <taxon>Cucujiformia</taxon>
        <taxon>Coccinelloidea</taxon>
        <taxon>Coccinellidae</taxon>
        <taxon>Epilachninae</taxon>
        <taxon>Epilachnini</taxon>
        <taxon>Henosepilachna</taxon>
    </lineage>
</organism>
<feature type="region of interest" description="Disordered" evidence="1">
    <location>
        <begin position="60"/>
        <end position="82"/>
    </location>
</feature>